<accession>A0A0A0KMC4</accession>
<dbReference type="EMBL" id="CM002926">
    <property type="protein sequence ID" value="KGN50820.1"/>
    <property type="molecule type" value="Genomic_DNA"/>
</dbReference>
<proteinExistence type="predicted"/>
<reference evidence="1 2" key="2">
    <citation type="journal article" date="2009" name="PLoS ONE">
        <title>An integrated genetic and cytogenetic map of the cucumber genome.</title>
        <authorList>
            <person name="Ren Y."/>
            <person name="Zhang Z."/>
            <person name="Liu J."/>
            <person name="Staub J.E."/>
            <person name="Han Y."/>
            <person name="Cheng Z."/>
            <person name="Li X."/>
            <person name="Lu J."/>
            <person name="Miao H."/>
            <person name="Kang H."/>
            <person name="Xie B."/>
            <person name="Gu X."/>
            <person name="Wang X."/>
            <person name="Du Y."/>
            <person name="Jin W."/>
            <person name="Huang S."/>
        </authorList>
    </citation>
    <scope>NUCLEOTIDE SEQUENCE [LARGE SCALE GENOMIC DNA]</scope>
    <source>
        <strain evidence="2">cv. 9930</strain>
    </source>
</reference>
<reference evidence="1 2" key="1">
    <citation type="journal article" date="2009" name="Nat. Genet.">
        <title>The genome of the cucumber, Cucumis sativus L.</title>
        <authorList>
            <person name="Huang S."/>
            <person name="Li R."/>
            <person name="Zhang Z."/>
            <person name="Li L."/>
            <person name="Gu X."/>
            <person name="Fan W."/>
            <person name="Lucas W.J."/>
            <person name="Wang X."/>
            <person name="Xie B."/>
            <person name="Ni P."/>
            <person name="Ren Y."/>
            <person name="Zhu H."/>
            <person name="Li J."/>
            <person name="Lin K."/>
            <person name="Jin W."/>
            <person name="Fei Z."/>
            <person name="Li G."/>
            <person name="Staub J."/>
            <person name="Kilian A."/>
            <person name="van der Vossen E.A."/>
            <person name="Wu Y."/>
            <person name="Guo J."/>
            <person name="He J."/>
            <person name="Jia Z."/>
            <person name="Ren Y."/>
            <person name="Tian G."/>
            <person name="Lu Y."/>
            <person name="Ruan J."/>
            <person name="Qian W."/>
            <person name="Wang M."/>
            <person name="Huang Q."/>
            <person name="Li B."/>
            <person name="Xuan Z."/>
            <person name="Cao J."/>
            <person name="Asan"/>
            <person name="Wu Z."/>
            <person name="Zhang J."/>
            <person name="Cai Q."/>
            <person name="Bai Y."/>
            <person name="Zhao B."/>
            <person name="Han Y."/>
            <person name="Li Y."/>
            <person name="Li X."/>
            <person name="Wang S."/>
            <person name="Shi Q."/>
            <person name="Liu S."/>
            <person name="Cho W.K."/>
            <person name="Kim J.Y."/>
            <person name="Xu Y."/>
            <person name="Heller-Uszynska K."/>
            <person name="Miao H."/>
            <person name="Cheng Z."/>
            <person name="Zhang S."/>
            <person name="Wu J."/>
            <person name="Yang Y."/>
            <person name="Kang H."/>
            <person name="Li M."/>
            <person name="Liang H."/>
            <person name="Ren X."/>
            <person name="Shi Z."/>
            <person name="Wen M."/>
            <person name="Jian M."/>
            <person name="Yang H."/>
            <person name="Zhang G."/>
            <person name="Yang Z."/>
            <person name="Chen R."/>
            <person name="Liu S."/>
            <person name="Li J."/>
            <person name="Ma L."/>
            <person name="Liu H."/>
            <person name="Zhou Y."/>
            <person name="Zhao J."/>
            <person name="Fang X."/>
            <person name="Li G."/>
            <person name="Fang L."/>
            <person name="Li Y."/>
            <person name="Liu D."/>
            <person name="Zheng H."/>
            <person name="Zhang Y."/>
            <person name="Qin N."/>
            <person name="Li Z."/>
            <person name="Yang G."/>
            <person name="Yang S."/>
            <person name="Bolund L."/>
            <person name="Kristiansen K."/>
            <person name="Zheng H."/>
            <person name="Li S."/>
            <person name="Zhang X."/>
            <person name="Yang H."/>
            <person name="Wang J."/>
            <person name="Sun R."/>
            <person name="Zhang B."/>
            <person name="Jiang S."/>
            <person name="Wang J."/>
            <person name="Du Y."/>
            <person name="Li S."/>
        </authorList>
    </citation>
    <scope>NUCLEOTIDE SEQUENCE [LARGE SCALE GENOMIC DNA]</scope>
    <source>
        <strain evidence="2">cv. 9930</strain>
    </source>
</reference>
<reference evidence="1 2" key="3">
    <citation type="journal article" date="2010" name="BMC Genomics">
        <title>Transcriptome sequencing and comparative analysis of cucumber flowers with different sex types.</title>
        <authorList>
            <person name="Guo S."/>
            <person name="Zheng Y."/>
            <person name="Joung J.G."/>
            <person name="Liu S."/>
            <person name="Zhang Z."/>
            <person name="Crasta O.R."/>
            <person name="Sobral B.W."/>
            <person name="Xu Y."/>
            <person name="Huang S."/>
            <person name="Fei Z."/>
        </authorList>
    </citation>
    <scope>NUCLEOTIDE SEQUENCE [LARGE SCALE GENOMIC DNA]</scope>
    <source>
        <strain evidence="2">cv. 9930</strain>
    </source>
</reference>
<dbReference type="Gramene" id="KGN50820">
    <property type="protein sequence ID" value="KGN50820"/>
    <property type="gene ID" value="Csa_5G272930"/>
</dbReference>
<sequence>MTSQPKEYKRFMMSSINDVADRMKAMLLISRRDFGISELIAVENLSVAIAVLQ</sequence>
<dbReference type="AlphaFoldDB" id="A0A0A0KMC4"/>
<dbReference type="Proteomes" id="UP000029981">
    <property type="component" value="Chromosome 5"/>
</dbReference>
<protein>
    <recommendedName>
        <fullName evidence="3">MarR family transcriptional regulator</fullName>
    </recommendedName>
</protein>
<evidence type="ECO:0000313" key="2">
    <source>
        <dbReference type="Proteomes" id="UP000029981"/>
    </source>
</evidence>
<evidence type="ECO:0008006" key="3">
    <source>
        <dbReference type="Google" id="ProtNLM"/>
    </source>
</evidence>
<organism evidence="1 2">
    <name type="scientific">Cucumis sativus</name>
    <name type="common">Cucumber</name>
    <dbReference type="NCBI Taxonomy" id="3659"/>
    <lineage>
        <taxon>Eukaryota</taxon>
        <taxon>Viridiplantae</taxon>
        <taxon>Streptophyta</taxon>
        <taxon>Embryophyta</taxon>
        <taxon>Tracheophyta</taxon>
        <taxon>Spermatophyta</taxon>
        <taxon>Magnoliopsida</taxon>
        <taxon>eudicotyledons</taxon>
        <taxon>Gunneridae</taxon>
        <taxon>Pentapetalae</taxon>
        <taxon>rosids</taxon>
        <taxon>fabids</taxon>
        <taxon>Cucurbitales</taxon>
        <taxon>Cucurbitaceae</taxon>
        <taxon>Benincaseae</taxon>
        <taxon>Cucumis</taxon>
    </lineage>
</organism>
<reference evidence="1 2" key="4">
    <citation type="journal article" date="2011" name="BMC Genomics">
        <title>RNA-Seq improves annotation of protein-coding genes in the cucumber genome.</title>
        <authorList>
            <person name="Li Z."/>
            <person name="Zhang Z."/>
            <person name="Yan P."/>
            <person name="Huang S."/>
            <person name="Fei Z."/>
            <person name="Lin K."/>
        </authorList>
    </citation>
    <scope>NUCLEOTIDE SEQUENCE [LARGE SCALE GENOMIC DNA]</scope>
    <source>
        <strain evidence="2">cv. 9930</strain>
    </source>
</reference>
<keyword evidence="2" id="KW-1185">Reference proteome</keyword>
<gene>
    <name evidence="1" type="ORF">Csa_5G272930</name>
</gene>
<name>A0A0A0KMC4_CUCSA</name>
<evidence type="ECO:0000313" key="1">
    <source>
        <dbReference type="EMBL" id="KGN50820.1"/>
    </source>
</evidence>